<keyword evidence="7" id="KW-1185">Reference proteome</keyword>
<gene>
    <name evidence="6" type="ORF">C8J24_2752</name>
</gene>
<keyword evidence="2" id="KW-0328">Glycosyltransferase</keyword>
<evidence type="ECO:0000256" key="2">
    <source>
        <dbReference type="ARBA" id="ARBA00022676"/>
    </source>
</evidence>
<sequence>MTPLSVLTLVKDREPHLIQLIEGLKRSAVAPAELIVVDMSSTPVAQPEAPFPVYVHRLQTGTLALAAARNLAARHARSAHLLFLDVDCIPMAQCLGRMGAVLDEDDALLCADIRYLGPNDARSAWNEEVLLATGRPHPVRSFPATGTRRETNPGLFWSLAFAIRRSRFDALGGFDEAFVGYGAEDTDFGFRAEHAQTPLIFVGGAIACHQYHDSYDLPVQHLDDIVRNATIFKARWGWWPMQGWLDAFVSMGLIDYRDDSIRILRRPNAADLIAAHSGQS</sequence>
<dbReference type="PANTHER" id="PTHR43179:SF12">
    <property type="entry name" value="GALACTOFURANOSYLTRANSFERASE GLFT2"/>
    <property type="match status" value="1"/>
</dbReference>
<name>A0A2T4YMB0_9SPHN</name>
<dbReference type="Gene3D" id="3.90.550.10">
    <property type="entry name" value="Spore Coat Polysaccharide Biosynthesis Protein SpsA, Chain A"/>
    <property type="match status" value="1"/>
</dbReference>
<dbReference type="EMBL" id="PZZN01000003">
    <property type="protein sequence ID" value="PTM44545.1"/>
    <property type="molecule type" value="Genomic_DNA"/>
</dbReference>
<accession>A0A2T4YMB0</accession>
<feature type="domain" description="Glycosyltransferase 2-like" evidence="4">
    <location>
        <begin position="5"/>
        <end position="137"/>
    </location>
</feature>
<evidence type="ECO:0000259" key="5">
    <source>
        <dbReference type="Pfam" id="PF02709"/>
    </source>
</evidence>
<dbReference type="RefSeq" id="WP_107933193.1">
    <property type="nucleotide sequence ID" value="NZ_PZZN01000003.1"/>
</dbReference>
<comment type="similarity">
    <text evidence="1">Belongs to the glycosyltransferase 2 family.</text>
</comment>
<dbReference type="Proteomes" id="UP000240996">
    <property type="component" value="Unassembled WGS sequence"/>
</dbReference>
<keyword evidence="3 6" id="KW-0808">Transferase</keyword>
<dbReference type="SUPFAM" id="SSF53448">
    <property type="entry name" value="Nucleotide-diphospho-sugar transferases"/>
    <property type="match status" value="1"/>
</dbReference>
<dbReference type="Pfam" id="PF00535">
    <property type="entry name" value="Glycos_transf_2"/>
    <property type="match status" value="1"/>
</dbReference>
<dbReference type="InterPro" id="IPR029044">
    <property type="entry name" value="Nucleotide-diphossugar_trans"/>
</dbReference>
<evidence type="ECO:0000313" key="6">
    <source>
        <dbReference type="EMBL" id="PTM44545.1"/>
    </source>
</evidence>
<dbReference type="InterPro" id="IPR001173">
    <property type="entry name" value="Glyco_trans_2-like"/>
</dbReference>
<evidence type="ECO:0000256" key="1">
    <source>
        <dbReference type="ARBA" id="ARBA00006739"/>
    </source>
</evidence>
<evidence type="ECO:0000259" key="4">
    <source>
        <dbReference type="Pfam" id="PF00535"/>
    </source>
</evidence>
<dbReference type="Pfam" id="PF02709">
    <property type="entry name" value="Glyco_transf_7C"/>
    <property type="match status" value="1"/>
</dbReference>
<proteinExistence type="inferred from homology"/>
<dbReference type="AlphaFoldDB" id="A0A2T4YMB0"/>
<evidence type="ECO:0000313" key="7">
    <source>
        <dbReference type="Proteomes" id="UP000240996"/>
    </source>
</evidence>
<feature type="domain" description="Galactosyltransferase C-terminal" evidence="5">
    <location>
        <begin position="157"/>
        <end position="199"/>
    </location>
</feature>
<dbReference type="PANTHER" id="PTHR43179">
    <property type="entry name" value="RHAMNOSYLTRANSFERASE WBBL"/>
    <property type="match status" value="1"/>
</dbReference>
<comment type="caution">
    <text evidence="6">The sequence shown here is derived from an EMBL/GenBank/DDBJ whole genome shotgun (WGS) entry which is preliminary data.</text>
</comment>
<organism evidence="6 7">
    <name type="scientific">Sphingomonas aerolata</name>
    <dbReference type="NCBI Taxonomy" id="185951"/>
    <lineage>
        <taxon>Bacteria</taxon>
        <taxon>Pseudomonadati</taxon>
        <taxon>Pseudomonadota</taxon>
        <taxon>Alphaproteobacteria</taxon>
        <taxon>Sphingomonadales</taxon>
        <taxon>Sphingomonadaceae</taxon>
        <taxon>Sphingomonas</taxon>
    </lineage>
</organism>
<protein>
    <submittedName>
        <fullName evidence="6">GT2 family glycosyltransferase</fullName>
    </submittedName>
</protein>
<dbReference type="InterPro" id="IPR027791">
    <property type="entry name" value="Galactosyl_T_C"/>
</dbReference>
<evidence type="ECO:0000256" key="3">
    <source>
        <dbReference type="ARBA" id="ARBA00022679"/>
    </source>
</evidence>
<reference evidence="6 7" key="1">
    <citation type="submission" date="2018-04" db="EMBL/GenBank/DDBJ databases">
        <title>Genomic Encyclopedia of Type Strains, Phase III (KMG-III): the genomes of soil and plant-associated and newly described type strains.</title>
        <authorList>
            <person name="Whitman W."/>
        </authorList>
    </citation>
    <scope>NUCLEOTIDE SEQUENCE [LARGE SCALE GENOMIC DNA]</scope>
    <source>
        <strain evidence="6 7">NW12</strain>
    </source>
</reference>
<dbReference type="GO" id="GO:0016757">
    <property type="term" value="F:glycosyltransferase activity"/>
    <property type="evidence" value="ECO:0007669"/>
    <property type="project" value="UniProtKB-KW"/>
</dbReference>